<dbReference type="PANTHER" id="PTHR33375">
    <property type="entry name" value="CHROMOSOME-PARTITIONING PROTEIN PARB-RELATED"/>
    <property type="match status" value="1"/>
</dbReference>
<dbReference type="Pfam" id="PF02195">
    <property type="entry name" value="ParB_N"/>
    <property type="match status" value="1"/>
</dbReference>
<evidence type="ECO:0000259" key="2">
    <source>
        <dbReference type="SMART" id="SM00470"/>
    </source>
</evidence>
<dbReference type="SUPFAM" id="SSF109709">
    <property type="entry name" value="KorB DNA-binding domain-like"/>
    <property type="match status" value="1"/>
</dbReference>
<dbReference type="SUPFAM" id="SSF110849">
    <property type="entry name" value="ParB/Sulfiredoxin"/>
    <property type="match status" value="1"/>
</dbReference>
<comment type="caution">
    <text evidence="3">The sequence shown here is derived from an EMBL/GenBank/DDBJ whole genome shotgun (WGS) entry which is preliminary data.</text>
</comment>
<accession>A0ABR5YBC2</accession>
<gene>
    <name evidence="3" type="ORF">AVT10_16030</name>
</gene>
<dbReference type="CDD" id="cd16406">
    <property type="entry name" value="ParB_N_like"/>
    <property type="match status" value="1"/>
</dbReference>
<feature type="region of interest" description="Disordered" evidence="1">
    <location>
        <begin position="393"/>
        <end position="444"/>
    </location>
</feature>
<keyword evidence="4" id="KW-1185">Reference proteome</keyword>
<reference evidence="4" key="1">
    <citation type="submission" date="2016-01" db="EMBL/GenBank/DDBJ databases">
        <title>Draft genome of Chromobacterium sp. F49.</title>
        <authorList>
            <person name="Hong K.W."/>
        </authorList>
    </citation>
    <scope>NUCLEOTIDE SEQUENCE [LARGE SCALE GENOMIC DNA]</scope>
    <source>
        <strain evidence="4">CN3</strain>
    </source>
</reference>
<organism evidence="3 4">
    <name type="scientific">Sphingomonas hankookensis</name>
    <dbReference type="NCBI Taxonomy" id="563996"/>
    <lineage>
        <taxon>Bacteria</taxon>
        <taxon>Pseudomonadati</taxon>
        <taxon>Pseudomonadota</taxon>
        <taxon>Alphaproteobacteria</taxon>
        <taxon>Sphingomonadales</taxon>
        <taxon>Sphingomonadaceae</taxon>
        <taxon>Sphingomonas</taxon>
    </lineage>
</organism>
<proteinExistence type="predicted"/>
<dbReference type="EMBL" id="LQQO01000021">
    <property type="protein sequence ID" value="KZE13510.1"/>
    <property type="molecule type" value="Genomic_DNA"/>
</dbReference>
<dbReference type="Gene3D" id="3.90.1530.30">
    <property type="match status" value="1"/>
</dbReference>
<dbReference type="SMART" id="SM00470">
    <property type="entry name" value="ParB"/>
    <property type="match status" value="1"/>
</dbReference>
<dbReference type="PANTHER" id="PTHR33375:SF7">
    <property type="entry name" value="CHROMOSOME 2-PARTITIONING PROTEIN PARB-RELATED"/>
    <property type="match status" value="1"/>
</dbReference>
<dbReference type="Gene3D" id="1.10.10.2830">
    <property type="match status" value="1"/>
</dbReference>
<evidence type="ECO:0000256" key="1">
    <source>
        <dbReference type="SAM" id="MobiDB-lite"/>
    </source>
</evidence>
<dbReference type="RefSeq" id="WP_066690845.1">
    <property type="nucleotide sequence ID" value="NZ_LQQO01000021.1"/>
</dbReference>
<evidence type="ECO:0000313" key="4">
    <source>
        <dbReference type="Proteomes" id="UP000076609"/>
    </source>
</evidence>
<protein>
    <submittedName>
        <fullName evidence="3">Chromosome partitioning protein ParB</fullName>
    </submittedName>
</protein>
<dbReference type="InterPro" id="IPR050336">
    <property type="entry name" value="Chromosome_partition/occlusion"/>
</dbReference>
<feature type="domain" description="ParB-like N-terminal" evidence="2">
    <location>
        <begin position="14"/>
        <end position="118"/>
    </location>
</feature>
<evidence type="ECO:0000313" key="3">
    <source>
        <dbReference type="EMBL" id="KZE13510.1"/>
    </source>
</evidence>
<dbReference type="InterPro" id="IPR003115">
    <property type="entry name" value="ParB_N"/>
</dbReference>
<dbReference type="InterPro" id="IPR036086">
    <property type="entry name" value="ParB/Sulfiredoxin_sf"/>
</dbReference>
<sequence length="696" mass="76003">MGKQPAKITLSPSRDIPFDKLVLSQSNVRRIKAGVSIPELAEDIARRTLLQSLSVRPVLDGNGAETGMFEVPAGGRRYRALELLVKQRRLAGTALVPCIVKAATTDISAEEDSYAENAVREQLHPLDQFRAMQAMVDKGSAVEDIAAHFGVTPAVVRQRLKLASVSPRLCEIYADDGMTLEQLMAFTVSDDHARQEQVWEMLAHSYNKSGAYIRQRLTENSVRVADKRVRFVTIDAYVAAGGGVMRDLFEDDDGGWLTDPGLLDTLVADKLRRAGEDVAAEGWKWVATAVDMPWAVTNGHREISGTEVAMTEAEQARFVALQGESDEIEAQWADEHDVPQDVYDRLDAINAEIGKLADRPLVFEPADVAIAGVFVSIERDGSLCVERGYVRPEDEPAADPVPDGTEHELVSVDGDTGSARPVGTDDDGRTGGEDDEEADEGLKPLPDRLVADLTAWRTLALQDALAQNPATAFAAVLHALVLQTCYFASRESCLQLTVQDVSFANPPSGLRDSAPARSLAERARYWEERLPESDADLWDALLALNGDEQAALFAHCASRSVNAQCEIVPKYDNGRVSKHSIERRLAHSHVLARAVGLDPVAAGWRPTVDGYFRSVTKPRILADVTEARGEQFAGMIDHLKKADMAREAERLLEDAQWLPEPLRTPPACEAEPGDMDSDALPAFLENEDGAYAIAAE</sequence>
<name>A0ABR5YBC2_9SPHN</name>
<dbReference type="Proteomes" id="UP000076609">
    <property type="component" value="Unassembled WGS sequence"/>
</dbReference>